<evidence type="ECO:0000313" key="4">
    <source>
        <dbReference type="Proteomes" id="UP001209570"/>
    </source>
</evidence>
<protein>
    <submittedName>
        <fullName evidence="3">Uncharacterized protein</fullName>
    </submittedName>
</protein>
<organism evidence="3 4">
    <name type="scientific">Pythium insidiosum</name>
    <name type="common">Pythiosis disease agent</name>
    <dbReference type="NCBI Taxonomy" id="114742"/>
    <lineage>
        <taxon>Eukaryota</taxon>
        <taxon>Sar</taxon>
        <taxon>Stramenopiles</taxon>
        <taxon>Oomycota</taxon>
        <taxon>Peronosporomycetes</taxon>
        <taxon>Pythiales</taxon>
        <taxon>Pythiaceae</taxon>
        <taxon>Pythium</taxon>
    </lineage>
</organism>
<keyword evidence="2" id="KW-0472">Membrane</keyword>
<accession>A0AAD5M1H2</accession>
<dbReference type="Proteomes" id="UP001209570">
    <property type="component" value="Unassembled WGS sequence"/>
</dbReference>
<name>A0AAD5M1H2_PYTIN</name>
<feature type="transmembrane region" description="Helical" evidence="2">
    <location>
        <begin position="7"/>
        <end position="23"/>
    </location>
</feature>
<feature type="transmembrane region" description="Helical" evidence="2">
    <location>
        <begin position="29"/>
        <end position="48"/>
    </location>
</feature>
<feature type="compositionally biased region" description="Polar residues" evidence="1">
    <location>
        <begin position="85"/>
        <end position="113"/>
    </location>
</feature>
<evidence type="ECO:0000313" key="3">
    <source>
        <dbReference type="EMBL" id="KAJ0392161.1"/>
    </source>
</evidence>
<evidence type="ECO:0000256" key="1">
    <source>
        <dbReference type="SAM" id="MobiDB-lite"/>
    </source>
</evidence>
<gene>
    <name evidence="3" type="ORF">P43SY_010021</name>
</gene>
<evidence type="ECO:0000256" key="2">
    <source>
        <dbReference type="SAM" id="Phobius"/>
    </source>
</evidence>
<sequence length="135" mass="14605">MGIAGAVFSFCVWFLGLVSIIGFQDNGGIEVGTFAVIVALLTIFYYVYARKRQTFSVQENRVLLVAHVMKFNTKRGAGARKKPSRSGTNTNATDTSQHSMASPSQRTAKSQRLASRGISVKQASDRIVTTRGSVG</sequence>
<keyword evidence="4" id="KW-1185">Reference proteome</keyword>
<keyword evidence="2" id="KW-1133">Transmembrane helix</keyword>
<feature type="region of interest" description="Disordered" evidence="1">
    <location>
        <begin position="74"/>
        <end position="119"/>
    </location>
</feature>
<comment type="caution">
    <text evidence="3">The sequence shown here is derived from an EMBL/GenBank/DDBJ whole genome shotgun (WGS) entry which is preliminary data.</text>
</comment>
<keyword evidence="2" id="KW-0812">Transmembrane</keyword>
<dbReference type="EMBL" id="JAKCXM010000702">
    <property type="protein sequence ID" value="KAJ0392161.1"/>
    <property type="molecule type" value="Genomic_DNA"/>
</dbReference>
<proteinExistence type="predicted"/>
<dbReference type="AlphaFoldDB" id="A0AAD5M1H2"/>
<reference evidence="3" key="1">
    <citation type="submission" date="2021-12" db="EMBL/GenBank/DDBJ databases">
        <title>Prjna785345.</title>
        <authorList>
            <person name="Rujirawat T."/>
            <person name="Krajaejun T."/>
        </authorList>
    </citation>
    <scope>NUCLEOTIDE SEQUENCE</scope>
    <source>
        <strain evidence="3">Pi057C3</strain>
    </source>
</reference>